<dbReference type="InterPro" id="IPR052359">
    <property type="entry name" value="HTH-type_reg/antitoxin"/>
</dbReference>
<dbReference type="GO" id="GO:0003677">
    <property type="term" value="F:DNA binding"/>
    <property type="evidence" value="ECO:0007669"/>
    <property type="project" value="UniProtKB-KW"/>
</dbReference>
<evidence type="ECO:0000313" key="6">
    <source>
        <dbReference type="Proteomes" id="UP000541955"/>
    </source>
</evidence>
<feature type="domain" description="HTH cro/C1-type" evidence="4">
    <location>
        <begin position="48"/>
        <end position="100"/>
    </location>
</feature>
<dbReference type="InterPro" id="IPR001387">
    <property type="entry name" value="Cro/C1-type_HTH"/>
</dbReference>
<dbReference type="RefSeq" id="WP_185362833.1">
    <property type="nucleotide sequence ID" value="NZ_JAAROO010000012.1"/>
</dbReference>
<dbReference type="SMART" id="SM00530">
    <property type="entry name" value="HTH_XRE"/>
    <property type="match status" value="1"/>
</dbReference>
<keyword evidence="1" id="KW-0805">Transcription regulation</keyword>
<accession>A0A7X0XM99</accession>
<dbReference type="PANTHER" id="PTHR36511">
    <property type="entry name" value="MERR FAMILY BACTERIAL REGULATORY PROTEIN"/>
    <property type="match status" value="1"/>
</dbReference>
<dbReference type="PANTHER" id="PTHR36511:SF3">
    <property type="entry name" value="ANTITOXIN HIGA-2"/>
    <property type="match status" value="1"/>
</dbReference>
<dbReference type="Proteomes" id="UP000541955">
    <property type="component" value="Unassembled WGS sequence"/>
</dbReference>
<dbReference type="PROSITE" id="PS50943">
    <property type="entry name" value="HTH_CROC1"/>
    <property type="match status" value="1"/>
</dbReference>
<keyword evidence="3" id="KW-0804">Transcription</keyword>
<reference evidence="5 6" key="1">
    <citation type="submission" date="2020-03" db="EMBL/GenBank/DDBJ databases">
        <title>Soil Listeria distribution.</title>
        <authorList>
            <person name="Liao J."/>
            <person name="Wiedmann M."/>
        </authorList>
    </citation>
    <scope>NUCLEOTIDE SEQUENCE [LARGE SCALE GENOMIC DNA]</scope>
    <source>
        <strain evidence="5 6">FSL L7-1387</strain>
    </source>
</reference>
<dbReference type="EMBL" id="JAARRW010000010">
    <property type="protein sequence ID" value="MBC1563645.1"/>
    <property type="molecule type" value="Genomic_DNA"/>
</dbReference>
<dbReference type="CDD" id="cd00093">
    <property type="entry name" value="HTH_XRE"/>
    <property type="match status" value="1"/>
</dbReference>
<dbReference type="AlphaFoldDB" id="A0A7X0XM99"/>
<dbReference type="InterPro" id="IPR010982">
    <property type="entry name" value="Lambda_DNA-bd_dom_sf"/>
</dbReference>
<evidence type="ECO:0000256" key="2">
    <source>
        <dbReference type="ARBA" id="ARBA00023125"/>
    </source>
</evidence>
<keyword evidence="2" id="KW-0238">DNA-binding</keyword>
<evidence type="ECO:0000313" key="5">
    <source>
        <dbReference type="EMBL" id="MBC1563645.1"/>
    </source>
</evidence>
<proteinExistence type="predicted"/>
<name>A0A7X0XM99_9LIST</name>
<evidence type="ECO:0000259" key="4">
    <source>
        <dbReference type="PROSITE" id="PS50943"/>
    </source>
</evidence>
<protein>
    <submittedName>
        <fullName evidence="5">Helix-turn-helix domain-containing protein</fullName>
    </submittedName>
</protein>
<dbReference type="Gene3D" id="1.10.260.40">
    <property type="entry name" value="lambda repressor-like DNA-binding domains"/>
    <property type="match status" value="1"/>
</dbReference>
<organism evidence="5 6">
    <name type="scientific">Listeria booriae</name>
    <dbReference type="NCBI Taxonomy" id="1552123"/>
    <lineage>
        <taxon>Bacteria</taxon>
        <taxon>Bacillati</taxon>
        <taxon>Bacillota</taxon>
        <taxon>Bacilli</taxon>
        <taxon>Bacillales</taxon>
        <taxon>Listeriaceae</taxon>
        <taxon>Listeria</taxon>
    </lineage>
</organism>
<sequence>MSVEEPTLFEAMDLQDLGKALEAKPGTYKKNKNAVSVLEIPVYTPDQIKAIRESVAMSQTIFARLLGVSNASVEQWESGGKRPGGSTRRLLSLLERFPDLPYSLDIIKPN</sequence>
<evidence type="ECO:0000256" key="3">
    <source>
        <dbReference type="ARBA" id="ARBA00023163"/>
    </source>
</evidence>
<evidence type="ECO:0000256" key="1">
    <source>
        <dbReference type="ARBA" id="ARBA00023015"/>
    </source>
</evidence>
<comment type="caution">
    <text evidence="5">The sequence shown here is derived from an EMBL/GenBank/DDBJ whole genome shotgun (WGS) entry which is preliminary data.</text>
</comment>
<gene>
    <name evidence="5" type="ORF">HB902_16345</name>
</gene>
<dbReference type="SUPFAM" id="SSF47413">
    <property type="entry name" value="lambda repressor-like DNA-binding domains"/>
    <property type="match status" value="1"/>
</dbReference>
<dbReference type="Pfam" id="PF01381">
    <property type="entry name" value="HTH_3"/>
    <property type="match status" value="1"/>
</dbReference>